<dbReference type="InterPro" id="IPR027350">
    <property type="entry name" value="GT23_dom"/>
</dbReference>
<feature type="region of interest" description="Important for donor substrate binding" evidence="3">
    <location>
        <begin position="1411"/>
        <end position="1412"/>
    </location>
</feature>
<feature type="transmembrane region" description="Helical" evidence="5">
    <location>
        <begin position="1008"/>
        <end position="1028"/>
    </location>
</feature>
<gene>
    <name evidence="7" type="ORF">HDID_LOCUS7067</name>
</gene>
<keyword evidence="5" id="KW-1133">Transmembrane helix</keyword>
<organism evidence="9">
    <name type="scientific">Hymenolepis diminuta</name>
    <name type="common">Rat tapeworm</name>
    <dbReference type="NCBI Taxonomy" id="6216"/>
    <lineage>
        <taxon>Eukaryota</taxon>
        <taxon>Metazoa</taxon>
        <taxon>Spiralia</taxon>
        <taxon>Lophotrochozoa</taxon>
        <taxon>Platyhelminthes</taxon>
        <taxon>Cestoda</taxon>
        <taxon>Eucestoda</taxon>
        <taxon>Cyclophyllidea</taxon>
        <taxon>Hymenolepididae</taxon>
        <taxon>Hymenolepis</taxon>
    </lineage>
</organism>
<evidence type="ECO:0000256" key="1">
    <source>
        <dbReference type="ARBA" id="ARBA00022676"/>
    </source>
</evidence>
<dbReference type="Pfam" id="PF19745">
    <property type="entry name" value="FUT8_N_cat"/>
    <property type="match status" value="1"/>
</dbReference>
<feature type="transmembrane region" description="Helical" evidence="5">
    <location>
        <begin position="234"/>
        <end position="260"/>
    </location>
</feature>
<comment type="similarity">
    <text evidence="3">Belongs to the glycosyltransferase 23 family.</text>
</comment>
<name>A0A158QE99_HYMDI</name>
<evidence type="ECO:0000313" key="9">
    <source>
        <dbReference type="WBParaSite" id="HDID_0000706901-mRNA-1"/>
    </source>
</evidence>
<feature type="transmembrane region" description="Helical" evidence="5">
    <location>
        <begin position="57"/>
        <end position="77"/>
    </location>
</feature>
<evidence type="ECO:0000313" key="7">
    <source>
        <dbReference type="EMBL" id="VDL59385.1"/>
    </source>
</evidence>
<dbReference type="STRING" id="6216.A0A158QE99"/>
<feature type="compositionally biased region" description="Polar residues" evidence="4">
    <location>
        <begin position="684"/>
        <end position="711"/>
    </location>
</feature>
<proteinExistence type="inferred from homology"/>
<keyword evidence="5" id="KW-0812">Transmembrane</keyword>
<feature type="domain" description="GT23" evidence="6">
    <location>
        <begin position="1247"/>
        <end position="1569"/>
    </location>
</feature>
<dbReference type="PANTHER" id="PTHR13132">
    <property type="entry name" value="ALPHA- 1,6 -FUCOSYLTRANSFERASE"/>
    <property type="match status" value="1"/>
</dbReference>
<evidence type="ECO:0000256" key="5">
    <source>
        <dbReference type="SAM" id="Phobius"/>
    </source>
</evidence>
<feature type="compositionally biased region" description="Basic residues" evidence="4">
    <location>
        <begin position="1124"/>
        <end position="1133"/>
    </location>
</feature>
<reference evidence="9" key="1">
    <citation type="submission" date="2016-04" db="UniProtKB">
        <authorList>
            <consortium name="WormBaseParasite"/>
        </authorList>
    </citation>
    <scope>IDENTIFICATION</scope>
</reference>
<dbReference type="PANTHER" id="PTHR13132:SF29">
    <property type="entry name" value="ALPHA-(1,6)-FUCOSYLTRANSFERASE"/>
    <property type="match status" value="1"/>
</dbReference>
<keyword evidence="5" id="KW-0472">Membrane</keyword>
<dbReference type="GO" id="GO:0046921">
    <property type="term" value="F:alpha-(1-&gt;6)-fucosyltransferase activity"/>
    <property type="evidence" value="ECO:0007669"/>
    <property type="project" value="TreeGrafter"/>
</dbReference>
<dbReference type="OrthoDB" id="6247498at2759"/>
<evidence type="ECO:0000256" key="2">
    <source>
        <dbReference type="ARBA" id="ARBA00022679"/>
    </source>
</evidence>
<dbReference type="Gene3D" id="3.40.50.11350">
    <property type="match status" value="1"/>
</dbReference>
<dbReference type="GO" id="GO:0006487">
    <property type="term" value="P:protein N-linked glycosylation"/>
    <property type="evidence" value="ECO:0007669"/>
    <property type="project" value="TreeGrafter"/>
</dbReference>
<keyword evidence="2 3" id="KW-0808">Transferase</keyword>
<dbReference type="WBParaSite" id="HDID_0000706901-mRNA-1">
    <property type="protein sequence ID" value="HDID_0000706901-mRNA-1"/>
    <property type="gene ID" value="HDID_0000706901"/>
</dbReference>
<dbReference type="CDD" id="cd11300">
    <property type="entry name" value="Fut8_like"/>
    <property type="match status" value="1"/>
</dbReference>
<feature type="transmembrane region" description="Helical" evidence="5">
    <location>
        <begin position="783"/>
        <end position="801"/>
    </location>
</feature>
<sequence length="1649" mass="186186">MEAICWVSGTPVYVTIKLGVLYYNGNNAFNTTEDELVDKDVILFSSQEKDKNEPRQFALSFEIAAPFVPLLLVYAQLSDCQSSHYFQYLIKNPTTGQHLNSQPVQMRSPRDMSIMLIDTQGLHTPLPFLLLSVFLGSLYLVLFIAFLMLCLCKPKRRQFVVPALLFQGSAPLNSRASSLSSAFIEAAKSSTSALMVEDNSPYSSPARENKTGIVHSSRRLPATDSIPTSRKILIFLYVCFRAFTIFLFTFSVGLSVLLSIESESFKTLISCVQNAKGDRIRELATQETIRRTFSVQSARRTASPWLQELRQIEKASDMELSRQTAYFIQQTSTCEMQELRASGEVGLSMAEVANLVTARSDINISGNRLSPNDPQNFIHYMAIVNSTWDYLETEHWGPYNISIQRYMDDAKGLLDNQMMQHWSPYIILLERMVDNPWLVTARRAMNATNEGVQNPDIGRFSVRSPAAPFYFAGLTPSDPREVEALTFAGFLGIPQPANARYAEARMWNSLRQNVQPLRPLRYDEKTPFAETPTSSTSQTSSVPHPSDPFKYYTYSEYFTTDDLDALSPNSAASLLRNQINQRSLTVSSNSNKIEAFSLRDWIHIAYLRVFLLILDAYLIVSRFYSSCRNFCALWLGKRRRVYHNTRNKSGNANANFDPSSAKHLSLNQHSNEALLLTSSDIEPNEMESLSQQPSNLNENDAPNNTSPNQQLHYDDSADPTTGFLSNHKDNVCSRSRNGTYSYSTPLSRNAMATAELSNDPEAADFTGFNQRGSLPACCCCLDFHYLLILFGICLMVFGLVISTGAGKGVGNSWLLQKSALLSRVEAMDDYRHHMRAMVHHVQLNYLNSQRLSLERNKASRQLRRLKRIQYWLHYEKGHILRQNLYEVCALSEANGRNHQNFYALDSSICHRIRQEQQRRQQSPYSNLGSRKPEKSTNSFMSSQDQLKLPLCAFLHVQSMDALNSSLNPRERHTVLGAEKSTSILSEQELRQLHQMFFKNSTFASFLTSLYRLLFTTLLLSMCICWLLACKHLIMQMASRTVAVVTSRVTVISPCPPASRRIETFIHSSDSSLSFHRPSIGGGVTSARLNIWHSDDDPCEDLQNPLCSLPPDPPPHGTTPQPLPGRKKPKKHMPHFKGIPSSQDYALLGLSHHILQRRAVRLTRESRYLVQSKLTQWREKLPSEEEFKDQVNELLSVFSGLTDLLEVDVEGLARVDGAGAAQRNALQRLTDAFNAELNKLQNPTDCSKAKHLVVDFNKGCGFGCQIHHATHCFRLAIASGRVLHLRSDKLTYSEQGFVSVFQPLTRCPLPESESEVVNVLWGSPGFETATYVFCPIVEHLAKVPKYAHPAVPTSIAEPLNHLHGAPSIWVSGHLSAYLMRLQNGEIATSMDKLLKSIRDSTDPAPVVGVHVRRTDKIKVEAEYHKFEEYMHYVDQYYDKLDIERTVRAQIEAWRGDDTFVSTKPYKRRVFIATDDPNVFKEAMNQYGSKLGLDGQPLYEFIGDAHRAETASLSTRYTHGSLLAVIADVIALSHTDHLVCTFSSQIGRLAYELMQTHPLELGDASMRYQSLDDSYYYGGQQQWYQTAIVDDKESEIRAGDRVGVLGNHWNGYAKIILPKSLKEAIRPAYKFEISFKRVDFPGLRVNVSSLP</sequence>
<dbReference type="InterPro" id="IPR045573">
    <property type="entry name" value="Fut8_N_cat"/>
</dbReference>
<protein>
    <submittedName>
        <fullName evidence="9">GT23 domain-containing protein</fullName>
    </submittedName>
</protein>
<keyword evidence="1 3" id="KW-0328">Glycosyltransferase</keyword>
<evidence type="ECO:0000259" key="6">
    <source>
        <dbReference type="PROSITE" id="PS51659"/>
    </source>
</evidence>
<feature type="region of interest" description="Disordered" evidence="4">
    <location>
        <begin position="684"/>
        <end position="719"/>
    </location>
</feature>
<feature type="region of interest" description="Disordered" evidence="4">
    <location>
        <begin position="1102"/>
        <end position="1133"/>
    </location>
</feature>
<evidence type="ECO:0000256" key="4">
    <source>
        <dbReference type="SAM" id="MobiDB-lite"/>
    </source>
</evidence>
<dbReference type="PROSITE" id="PS51659">
    <property type="entry name" value="GT23"/>
    <property type="match status" value="1"/>
</dbReference>
<evidence type="ECO:0000313" key="8">
    <source>
        <dbReference type="Proteomes" id="UP000274504"/>
    </source>
</evidence>
<dbReference type="EMBL" id="UYSG01010901">
    <property type="protein sequence ID" value="VDL59385.1"/>
    <property type="molecule type" value="Genomic_DNA"/>
</dbReference>
<feature type="region of interest" description="Disordered" evidence="4">
    <location>
        <begin position="915"/>
        <end position="938"/>
    </location>
</feature>
<evidence type="ECO:0000256" key="3">
    <source>
        <dbReference type="PROSITE-ProRule" id="PRU00992"/>
    </source>
</evidence>
<reference evidence="7 8" key="2">
    <citation type="submission" date="2018-11" db="EMBL/GenBank/DDBJ databases">
        <authorList>
            <consortium name="Pathogen Informatics"/>
        </authorList>
    </citation>
    <scope>NUCLEOTIDE SEQUENCE [LARGE SCALE GENOMIC DNA]</scope>
</reference>
<dbReference type="Proteomes" id="UP000274504">
    <property type="component" value="Unassembled WGS sequence"/>
</dbReference>
<accession>A0A158QE99</accession>
<feature type="compositionally biased region" description="Pro residues" evidence="4">
    <location>
        <begin position="1107"/>
        <end position="1122"/>
    </location>
</feature>
<feature type="transmembrane region" description="Helical" evidence="5">
    <location>
        <begin position="128"/>
        <end position="151"/>
    </location>
</feature>